<dbReference type="GO" id="GO:0009086">
    <property type="term" value="P:methionine biosynthetic process"/>
    <property type="evidence" value="ECO:0007669"/>
    <property type="project" value="InterPro"/>
</dbReference>
<dbReference type="GO" id="GO:0008270">
    <property type="term" value="F:zinc ion binding"/>
    <property type="evidence" value="ECO:0007669"/>
    <property type="project" value="InterPro"/>
</dbReference>
<dbReference type="InterPro" id="IPR017226">
    <property type="entry name" value="BHMT-like"/>
</dbReference>
<keyword evidence="3 4" id="KW-0862">Zinc</keyword>
<dbReference type="GO" id="GO:0032259">
    <property type="term" value="P:methylation"/>
    <property type="evidence" value="ECO:0007669"/>
    <property type="project" value="UniProtKB-KW"/>
</dbReference>
<evidence type="ECO:0000256" key="1">
    <source>
        <dbReference type="ARBA" id="ARBA00022603"/>
    </source>
</evidence>
<feature type="domain" description="Hcy-binding" evidence="5">
    <location>
        <begin position="1"/>
        <end position="302"/>
    </location>
</feature>
<dbReference type="SUPFAM" id="SSF82282">
    <property type="entry name" value="Homocysteine S-methyltransferase"/>
    <property type="match status" value="1"/>
</dbReference>
<keyword evidence="1 4" id="KW-0489">Methyltransferase</keyword>
<dbReference type="RefSeq" id="WP_073586054.1">
    <property type="nucleotide sequence ID" value="NZ_AP024898.1"/>
</dbReference>
<keyword evidence="2 4" id="KW-0808">Transferase</keyword>
<dbReference type="Proteomes" id="UP000184600">
    <property type="component" value="Unassembled WGS sequence"/>
</dbReference>
<gene>
    <name evidence="6" type="primary">mmuM</name>
    <name evidence="6" type="ORF">VQ7734_04380</name>
</gene>
<accession>A0A1M7Z0Y6</accession>
<dbReference type="STRING" id="1117707.VQ7734_04380"/>
<dbReference type="EC" id="2.1.1.10" evidence="6"/>
<feature type="binding site" evidence="3 4">
    <location>
        <position position="288"/>
    </location>
    <ligand>
        <name>Zn(2+)</name>
        <dbReference type="ChEBI" id="CHEBI:29105"/>
    </ligand>
</feature>
<evidence type="ECO:0000313" key="7">
    <source>
        <dbReference type="Proteomes" id="UP000184600"/>
    </source>
</evidence>
<dbReference type="PANTHER" id="PTHR11103:SF18">
    <property type="entry name" value="SLR1189 PROTEIN"/>
    <property type="match status" value="1"/>
</dbReference>
<proteinExistence type="predicted"/>
<reference evidence="7" key="1">
    <citation type="submission" date="2016-12" db="EMBL/GenBank/DDBJ databases">
        <authorList>
            <person name="Rodrigo-Torres L."/>
            <person name="Arahal R.D."/>
            <person name="Lucena T."/>
        </authorList>
    </citation>
    <scope>NUCLEOTIDE SEQUENCE [LARGE SCALE GENOMIC DNA]</scope>
</reference>
<name>A0A1M7Z0Y6_9VIBR</name>
<dbReference type="InterPro" id="IPR036589">
    <property type="entry name" value="HCY_dom_sf"/>
</dbReference>
<comment type="cofactor">
    <cofactor evidence="3">
        <name>Zn(2+)</name>
        <dbReference type="ChEBI" id="CHEBI:29105"/>
    </cofactor>
    <text evidence="3">Binds 1 zinc ion per subunit.</text>
</comment>
<dbReference type="PIRSF" id="PIRSF037505">
    <property type="entry name" value="Betaine_HMT"/>
    <property type="match status" value="1"/>
</dbReference>
<dbReference type="PANTHER" id="PTHR11103">
    <property type="entry name" value="SLR1189 PROTEIN"/>
    <property type="match status" value="1"/>
</dbReference>
<dbReference type="OrthoDB" id="9803687at2"/>
<dbReference type="InterPro" id="IPR003726">
    <property type="entry name" value="HCY_dom"/>
</dbReference>
<evidence type="ECO:0000256" key="4">
    <source>
        <dbReference type="PROSITE-ProRule" id="PRU00333"/>
    </source>
</evidence>
<keyword evidence="7" id="KW-1185">Reference proteome</keyword>
<keyword evidence="3 4" id="KW-0479">Metal-binding</keyword>
<feature type="binding site" evidence="3 4">
    <location>
        <position position="287"/>
    </location>
    <ligand>
        <name>Zn(2+)</name>
        <dbReference type="ChEBI" id="CHEBI:29105"/>
    </ligand>
</feature>
<evidence type="ECO:0000256" key="3">
    <source>
        <dbReference type="PIRSR" id="PIRSR037505-2"/>
    </source>
</evidence>
<evidence type="ECO:0000313" key="6">
    <source>
        <dbReference type="EMBL" id="SHO58608.1"/>
    </source>
</evidence>
<feature type="binding site" evidence="3 4">
    <location>
        <position position="210"/>
    </location>
    <ligand>
        <name>Zn(2+)</name>
        <dbReference type="ChEBI" id="CHEBI:29105"/>
    </ligand>
</feature>
<dbReference type="EMBL" id="FRFG01000072">
    <property type="protein sequence ID" value="SHO58608.1"/>
    <property type="molecule type" value="Genomic_DNA"/>
</dbReference>
<dbReference type="Pfam" id="PF02574">
    <property type="entry name" value="S-methyl_trans"/>
    <property type="match status" value="1"/>
</dbReference>
<protein>
    <submittedName>
        <fullName evidence="6">Homocysteine S-methyltransferase</fullName>
        <ecNumber evidence="6">2.1.1.10</ecNumber>
    </submittedName>
</protein>
<sequence length="303" mass="33105">MSAHPITILDGGMSRELERLGAPFRQPEWSALALIETPDIVRQAHEQFIQSGSRVITTNSYAVVPFHIGEERFREQGLALAQCAGKMARLAVEQSGTETQVAGSIPPLFGSYRPDLYQPERVAEIAEPLICGLAPYCDFWLLETQSLIAESVAVITAIKQYSQQAKPVWVAFTLEDSEPTDLPVLRSGESVASAVEQMIEHGVSAILFNCCQPEVIEEALVITQQTLAKHNANHIQTGAYANAFAPQAKDATANDGLDEVREDLTPVTYLEWAEKWCKQGATLIGGCCGIGTQHIAELDKKLK</sequence>
<dbReference type="Gene3D" id="3.20.20.330">
    <property type="entry name" value="Homocysteine-binding-like domain"/>
    <property type="match status" value="1"/>
</dbReference>
<dbReference type="GO" id="GO:0008168">
    <property type="term" value="F:methyltransferase activity"/>
    <property type="evidence" value="ECO:0007669"/>
    <property type="project" value="UniProtKB-UniRule"/>
</dbReference>
<organism evidence="6 7">
    <name type="scientific">Vibrio quintilis</name>
    <dbReference type="NCBI Taxonomy" id="1117707"/>
    <lineage>
        <taxon>Bacteria</taxon>
        <taxon>Pseudomonadati</taxon>
        <taxon>Pseudomonadota</taxon>
        <taxon>Gammaproteobacteria</taxon>
        <taxon>Vibrionales</taxon>
        <taxon>Vibrionaceae</taxon>
        <taxon>Vibrio</taxon>
    </lineage>
</organism>
<evidence type="ECO:0000259" key="5">
    <source>
        <dbReference type="PROSITE" id="PS50970"/>
    </source>
</evidence>
<evidence type="ECO:0000256" key="2">
    <source>
        <dbReference type="ARBA" id="ARBA00022679"/>
    </source>
</evidence>
<dbReference type="AlphaFoldDB" id="A0A1M7Z0Y6"/>
<dbReference type="PROSITE" id="PS50970">
    <property type="entry name" value="HCY"/>
    <property type="match status" value="1"/>
</dbReference>